<evidence type="ECO:0000313" key="2">
    <source>
        <dbReference type="EMBL" id="MDO8054285.1"/>
    </source>
</evidence>
<dbReference type="GeneID" id="93018329"/>
<keyword evidence="1" id="KW-0472">Membrane</keyword>
<feature type="transmembrane region" description="Helical" evidence="1">
    <location>
        <begin position="21"/>
        <end position="39"/>
    </location>
</feature>
<feature type="transmembrane region" description="Helical" evidence="1">
    <location>
        <begin position="59"/>
        <end position="82"/>
    </location>
</feature>
<evidence type="ECO:0000256" key="1">
    <source>
        <dbReference type="SAM" id="Phobius"/>
    </source>
</evidence>
<proteinExistence type="predicted"/>
<organism evidence="2 3">
    <name type="scientific">Candidatus Phytoplasma australasiaticum subsp. australasiaticum</name>
    <dbReference type="NCBI Taxonomy" id="2832407"/>
    <lineage>
        <taxon>Bacteria</taxon>
        <taxon>Bacillati</taxon>
        <taxon>Mycoplasmatota</taxon>
        <taxon>Mollicutes</taxon>
        <taxon>Acholeplasmatales</taxon>
        <taxon>Acholeplasmataceae</taxon>
        <taxon>Candidatus Phytoplasma</taxon>
        <taxon>16SrII (Peanut WB group)</taxon>
        <taxon>Candidatus Phytoplasma australasiaticum</taxon>
    </lineage>
</organism>
<dbReference type="AlphaFoldDB" id="A0A9K3STA0"/>
<keyword evidence="3" id="KW-1185">Reference proteome</keyword>
<name>A0A9K3STA0_9MOLU</name>
<keyword evidence="1" id="KW-0812">Transmembrane</keyword>
<evidence type="ECO:0000313" key="3">
    <source>
        <dbReference type="Proteomes" id="UP001170651"/>
    </source>
</evidence>
<gene>
    <name evidence="2" type="ORF">OC696_00140</name>
</gene>
<keyword evidence="1" id="KW-1133">Transmembrane helix</keyword>
<sequence length="83" mass="10369">MLKKYLILQIIKTCFERKKKLFILITSLHLIFFTFYFIYYNLCNNMFNFKKQFFKWCRLCFRIFVKNIVAFFCVIYAIYVVIV</sequence>
<protein>
    <submittedName>
        <fullName evidence="2">Uncharacterized protein</fullName>
    </submittedName>
</protein>
<comment type="caution">
    <text evidence="2">The sequence shown here is derived from an EMBL/GenBank/DDBJ whole genome shotgun (WGS) entry which is preliminary data.</text>
</comment>
<dbReference type="Proteomes" id="UP001170651">
    <property type="component" value="Unassembled WGS sequence"/>
</dbReference>
<dbReference type="EMBL" id="JAOSIW010000001">
    <property type="protein sequence ID" value="MDO8054285.1"/>
    <property type="molecule type" value="Genomic_DNA"/>
</dbReference>
<reference evidence="2 3" key="1">
    <citation type="journal article" date="2023" name="Int. J. Syst. Evol. Microbiol.">
        <title>The observation of taxonomic boundaries for the 16SrII and 16SrXXV phytoplasmas using genome-based delimitation.</title>
        <authorList>
            <person name="Rodrigues Jardim B."/>
            <person name="Tran-Nguyen L.T.T."/>
            <person name="Gambley C."/>
            <person name="Al-Sadi A.M."/>
            <person name="Al-Subhi A.M."/>
            <person name="Foissac X."/>
            <person name="Salar P."/>
            <person name="Cai H."/>
            <person name="Yang J.Y."/>
            <person name="Davis R."/>
            <person name="Jones L."/>
            <person name="Rodoni B."/>
            <person name="Constable F.E."/>
        </authorList>
    </citation>
    <scope>NUCLEOTIDE SEQUENCE [LARGE SCALE GENOMIC DNA]</scope>
    <source>
        <strain evidence="2">BAWM-OMN-P26</strain>
    </source>
</reference>
<dbReference type="RefSeq" id="WP_004995295.1">
    <property type="nucleotide sequence ID" value="NZ_JALQCT010000002.1"/>
</dbReference>
<accession>A0A9K3STA0</accession>